<dbReference type="Proteomes" id="UP000240996">
    <property type="component" value="Unassembled WGS sequence"/>
</dbReference>
<protein>
    <recommendedName>
        <fullName evidence="4">Tetratricopeptide repeat protein</fullName>
    </recommendedName>
</protein>
<keyword evidence="3" id="KW-1185">Reference proteome</keyword>
<dbReference type="RefSeq" id="WP_031439911.1">
    <property type="nucleotide sequence ID" value="NZ_CP128316.1"/>
</dbReference>
<gene>
    <name evidence="2" type="ORF">C8J24_2670</name>
</gene>
<evidence type="ECO:0000313" key="2">
    <source>
        <dbReference type="EMBL" id="PTM44466.1"/>
    </source>
</evidence>
<keyword evidence="1" id="KW-0732">Signal</keyword>
<evidence type="ECO:0000313" key="3">
    <source>
        <dbReference type="Proteomes" id="UP000240996"/>
    </source>
</evidence>
<organism evidence="2 3">
    <name type="scientific">Sphingomonas aerolata</name>
    <dbReference type="NCBI Taxonomy" id="185951"/>
    <lineage>
        <taxon>Bacteria</taxon>
        <taxon>Pseudomonadati</taxon>
        <taxon>Pseudomonadota</taxon>
        <taxon>Alphaproteobacteria</taxon>
        <taxon>Sphingomonadales</taxon>
        <taxon>Sphingomonadaceae</taxon>
        <taxon>Sphingomonas</taxon>
    </lineage>
</organism>
<evidence type="ECO:0008006" key="4">
    <source>
        <dbReference type="Google" id="ProtNLM"/>
    </source>
</evidence>
<comment type="caution">
    <text evidence="2">The sequence shown here is derived from an EMBL/GenBank/DDBJ whole genome shotgun (WGS) entry which is preliminary data.</text>
</comment>
<feature type="chain" id="PRO_5015475427" description="Tetratricopeptide repeat protein" evidence="1">
    <location>
        <begin position="29"/>
        <end position="430"/>
    </location>
</feature>
<sequence>MKTISKLALAAVLATGVSGMALSVPAMAKDKKEEAKGGLKLSPEVLKAAQVAQPAIAAKDFATAEPALAQIDAAAKTDDDKYIGAALRYDLEQQKLAAAQAANPNAPINETVLAGPLDVLIANPSTPADMRGRYTYRRGALAFNGKQYPVAIQYFQKAKALGFTDPNLDLQIVKAKMESGDVKSGLADLDASVTASTAAGQKAPEDFYRYAISKANAAKLKPETFAWLQKYAVAYPSPKTWRDVIVTFGLQQNGVVTLDETQKIDLFRLMRQTKSLADQNDYLEYADSVNRRGLPSEAQAVLKEGMAAGKIPATNTMAKTLLADTGTAIRNDGPLSGLEKKAASNADGKLAAGTADAYLGQDNYAKAIELYRLALSKGGVNADDVNLHLGIAQAKSGDKAGAATSFAAVKTTPRLETAQLWTAWMNAPAA</sequence>
<dbReference type="Gene3D" id="1.25.40.10">
    <property type="entry name" value="Tetratricopeptide repeat domain"/>
    <property type="match status" value="1"/>
</dbReference>
<proteinExistence type="predicted"/>
<evidence type="ECO:0000256" key="1">
    <source>
        <dbReference type="SAM" id="SignalP"/>
    </source>
</evidence>
<reference evidence="2 3" key="1">
    <citation type="submission" date="2018-04" db="EMBL/GenBank/DDBJ databases">
        <title>Genomic Encyclopedia of Type Strains, Phase III (KMG-III): the genomes of soil and plant-associated and newly described type strains.</title>
        <authorList>
            <person name="Whitman W."/>
        </authorList>
    </citation>
    <scope>NUCLEOTIDE SEQUENCE [LARGE SCALE GENOMIC DNA]</scope>
    <source>
        <strain evidence="2 3">NW12</strain>
    </source>
</reference>
<dbReference type="InterPro" id="IPR011990">
    <property type="entry name" value="TPR-like_helical_dom_sf"/>
</dbReference>
<dbReference type="EMBL" id="PZZN01000003">
    <property type="protein sequence ID" value="PTM44466.1"/>
    <property type="molecule type" value="Genomic_DNA"/>
</dbReference>
<dbReference type="SUPFAM" id="SSF48452">
    <property type="entry name" value="TPR-like"/>
    <property type="match status" value="1"/>
</dbReference>
<name>A0A2T4YM31_9SPHN</name>
<dbReference type="AlphaFoldDB" id="A0A2T4YM31"/>
<accession>A0A2T4YM31</accession>
<feature type="signal peptide" evidence="1">
    <location>
        <begin position="1"/>
        <end position="28"/>
    </location>
</feature>